<dbReference type="EMBL" id="CP024608">
    <property type="protein sequence ID" value="ATQ73347.1"/>
    <property type="molecule type" value="Genomic_DNA"/>
</dbReference>
<dbReference type="AlphaFoldDB" id="A0A2D2DED6"/>
<dbReference type="SMART" id="SM00304">
    <property type="entry name" value="HAMP"/>
    <property type="match status" value="1"/>
</dbReference>
<dbReference type="Pfam" id="PF00672">
    <property type="entry name" value="HAMP"/>
    <property type="match status" value="1"/>
</dbReference>
<dbReference type="KEGG" id="mass:CR152_01620"/>
<evidence type="ECO:0000256" key="5">
    <source>
        <dbReference type="ARBA" id="ARBA00022553"/>
    </source>
</evidence>
<dbReference type="InterPro" id="IPR003660">
    <property type="entry name" value="HAMP_dom"/>
</dbReference>
<dbReference type="CDD" id="cd12914">
    <property type="entry name" value="PDC1_DGC_like"/>
    <property type="match status" value="1"/>
</dbReference>
<dbReference type="InterPro" id="IPR050398">
    <property type="entry name" value="HssS/ArlS-like"/>
</dbReference>
<dbReference type="CDD" id="cd12912">
    <property type="entry name" value="PDC2_MCP_like"/>
    <property type="match status" value="1"/>
</dbReference>
<keyword evidence="5" id="KW-0597">Phosphoprotein</keyword>
<evidence type="ECO:0000313" key="14">
    <source>
        <dbReference type="Proteomes" id="UP000229897"/>
    </source>
</evidence>
<dbReference type="GO" id="GO:0000155">
    <property type="term" value="F:phosphorelay sensor kinase activity"/>
    <property type="evidence" value="ECO:0007669"/>
    <property type="project" value="TreeGrafter"/>
</dbReference>
<dbReference type="EC" id="2.7.13.3" evidence="3"/>
<dbReference type="InterPro" id="IPR029151">
    <property type="entry name" value="Sensor-like_sf"/>
</dbReference>
<keyword evidence="14" id="KW-1185">Reference proteome</keyword>
<dbReference type="PANTHER" id="PTHR45528:SF10">
    <property type="entry name" value="METHYL-ACCEPTING CHEMOTAXIS PROTEIN"/>
    <property type="match status" value="1"/>
</dbReference>
<dbReference type="SUPFAM" id="SSF103190">
    <property type="entry name" value="Sensory domain-like"/>
    <property type="match status" value="1"/>
</dbReference>
<keyword evidence="10 11" id="KW-0472">Membrane</keyword>
<dbReference type="InterPro" id="IPR033479">
    <property type="entry name" value="dCache_1"/>
</dbReference>
<dbReference type="Gene3D" id="6.10.340.10">
    <property type="match status" value="1"/>
</dbReference>
<evidence type="ECO:0000256" key="4">
    <source>
        <dbReference type="ARBA" id="ARBA00022475"/>
    </source>
</evidence>
<evidence type="ECO:0000256" key="9">
    <source>
        <dbReference type="ARBA" id="ARBA00022989"/>
    </source>
</evidence>
<protein>
    <recommendedName>
        <fullName evidence="3">histidine kinase</fullName>
        <ecNumber evidence="3">2.7.13.3</ecNumber>
    </recommendedName>
</protein>
<keyword evidence="8" id="KW-0418">Kinase</keyword>
<keyword evidence="6" id="KW-0808">Transferase</keyword>
<organism evidence="13 14">
    <name type="scientific">Massilia violaceinigra</name>
    <dbReference type="NCBI Taxonomy" id="2045208"/>
    <lineage>
        <taxon>Bacteria</taxon>
        <taxon>Pseudomonadati</taxon>
        <taxon>Pseudomonadota</taxon>
        <taxon>Betaproteobacteria</taxon>
        <taxon>Burkholderiales</taxon>
        <taxon>Oxalobacteraceae</taxon>
        <taxon>Telluria group</taxon>
        <taxon>Massilia</taxon>
    </lineage>
</organism>
<evidence type="ECO:0000256" key="10">
    <source>
        <dbReference type="ARBA" id="ARBA00023136"/>
    </source>
</evidence>
<dbReference type="PANTHER" id="PTHR45528">
    <property type="entry name" value="SENSOR HISTIDINE KINASE CPXA"/>
    <property type="match status" value="1"/>
</dbReference>
<feature type="transmembrane region" description="Helical" evidence="11">
    <location>
        <begin position="72"/>
        <end position="94"/>
    </location>
</feature>
<reference evidence="13" key="1">
    <citation type="submission" date="2017-10" db="EMBL/GenBank/DDBJ databases">
        <title>Massilia psychrophilum sp. nov., a novel purple-pigmented bacterium isolated from Tianshan glacier, Xinjiang Municipality, China.</title>
        <authorList>
            <person name="Wang H."/>
        </authorList>
    </citation>
    <scope>NUCLEOTIDE SEQUENCE [LARGE SCALE GENOMIC DNA]</scope>
    <source>
        <strain evidence="13">B2</strain>
    </source>
</reference>
<evidence type="ECO:0000256" key="1">
    <source>
        <dbReference type="ARBA" id="ARBA00000085"/>
    </source>
</evidence>
<evidence type="ECO:0000256" key="11">
    <source>
        <dbReference type="SAM" id="Phobius"/>
    </source>
</evidence>
<comment type="subcellular location">
    <subcellularLocation>
        <location evidence="2">Cell membrane</location>
        <topology evidence="2">Multi-pass membrane protein</topology>
    </subcellularLocation>
</comment>
<evidence type="ECO:0000313" key="13">
    <source>
        <dbReference type="EMBL" id="ATQ73347.1"/>
    </source>
</evidence>
<keyword evidence="9 11" id="KW-1133">Transmembrane helix</keyword>
<feature type="transmembrane region" description="Helical" evidence="11">
    <location>
        <begin position="344"/>
        <end position="361"/>
    </location>
</feature>
<proteinExistence type="predicted"/>
<evidence type="ECO:0000256" key="2">
    <source>
        <dbReference type="ARBA" id="ARBA00004651"/>
    </source>
</evidence>
<dbReference type="SUPFAM" id="SSF158472">
    <property type="entry name" value="HAMP domain-like"/>
    <property type="match status" value="1"/>
</dbReference>
<dbReference type="Pfam" id="PF02743">
    <property type="entry name" value="dCache_1"/>
    <property type="match status" value="1"/>
</dbReference>
<evidence type="ECO:0000259" key="12">
    <source>
        <dbReference type="PROSITE" id="PS50885"/>
    </source>
</evidence>
<feature type="domain" description="HAMP" evidence="12">
    <location>
        <begin position="362"/>
        <end position="415"/>
    </location>
</feature>
<dbReference type="PROSITE" id="PS50885">
    <property type="entry name" value="HAMP"/>
    <property type="match status" value="1"/>
</dbReference>
<evidence type="ECO:0000256" key="8">
    <source>
        <dbReference type="ARBA" id="ARBA00022777"/>
    </source>
</evidence>
<evidence type="ECO:0000256" key="6">
    <source>
        <dbReference type="ARBA" id="ARBA00022679"/>
    </source>
</evidence>
<keyword evidence="4" id="KW-1003">Cell membrane</keyword>
<name>A0A2D2DED6_9BURK</name>
<evidence type="ECO:0000256" key="3">
    <source>
        <dbReference type="ARBA" id="ARBA00012438"/>
    </source>
</evidence>
<gene>
    <name evidence="13" type="ORF">CR152_01620</name>
</gene>
<evidence type="ECO:0000256" key="7">
    <source>
        <dbReference type="ARBA" id="ARBA00022692"/>
    </source>
</evidence>
<dbReference type="CDD" id="cd06225">
    <property type="entry name" value="HAMP"/>
    <property type="match status" value="1"/>
</dbReference>
<comment type="catalytic activity">
    <reaction evidence="1">
        <text>ATP + protein L-histidine = ADP + protein N-phospho-L-histidine.</text>
        <dbReference type="EC" id="2.7.13.3"/>
    </reaction>
</comment>
<keyword evidence="7 11" id="KW-0812">Transmembrane</keyword>
<dbReference type="Proteomes" id="UP000229897">
    <property type="component" value="Chromosome"/>
</dbReference>
<dbReference type="GO" id="GO:0005886">
    <property type="term" value="C:plasma membrane"/>
    <property type="evidence" value="ECO:0007669"/>
    <property type="project" value="UniProtKB-SubCell"/>
</dbReference>
<dbReference type="Gene3D" id="3.30.450.20">
    <property type="entry name" value="PAS domain"/>
    <property type="match status" value="1"/>
</dbReference>
<accession>A0A2D2DED6</accession>
<sequence>MRSYGLSVVGGWQSVVEPPFSTMPCPISTIALWKYGLLSISPLRLRTVRRAPPGCPQKRKLPMKSESFRLTIFHKLVITLLAVSLVPLLGVWYAGSSQARSDATATSSQHLMMTASGIATGINGWDEANVRALRQTAKLDDIRSMEPARQTPILRAMGESYEWAFVVFTIEPTGENIARSDDKPLTRFGERSYFQSAMKGDVSSRQVLISKSTGRPALTLAVPIRNAMGGTVGVLAMAMKLDDISRVIKDTRIGETGYAILLDADNKVIASGRPDQATDAVQDMSNYPALKIDGIAEQPTVYASGDKRVVGYSRKLPQGWTLLVEQDYAEAYAALERIETGARALILLTAVLVVGVAAFLAKQLTMPINQLIVVAEQLSKGEFTETIPGTMRGDEIGSLARAIERLGISIQMAISRLSRRA</sequence>